<keyword evidence="4" id="KW-0238">DNA-binding</keyword>
<dbReference type="InterPro" id="IPR058031">
    <property type="entry name" value="AAA_lid_NorR"/>
</dbReference>
<dbReference type="EMBL" id="NGJU01000019">
    <property type="protein sequence ID" value="RST93165.1"/>
    <property type="molecule type" value="Genomic_DNA"/>
</dbReference>
<dbReference type="InterPro" id="IPR009057">
    <property type="entry name" value="Homeodomain-like_sf"/>
</dbReference>
<feature type="modified residue" description="4-aspartylphosphate" evidence="6">
    <location>
        <position position="56"/>
    </location>
</feature>
<dbReference type="RefSeq" id="WP_126781376.1">
    <property type="nucleotide sequence ID" value="NZ_NGJU01000019.1"/>
</dbReference>
<dbReference type="InterPro" id="IPR025662">
    <property type="entry name" value="Sigma_54_int_dom_ATP-bd_1"/>
</dbReference>
<dbReference type="PROSITE" id="PS50045">
    <property type="entry name" value="SIGMA54_INTERACT_4"/>
    <property type="match status" value="1"/>
</dbReference>
<dbReference type="SUPFAM" id="SSF52172">
    <property type="entry name" value="CheY-like"/>
    <property type="match status" value="1"/>
</dbReference>
<dbReference type="InterPro" id="IPR002197">
    <property type="entry name" value="HTH_Fis"/>
</dbReference>
<dbReference type="SUPFAM" id="SSF46689">
    <property type="entry name" value="Homeodomain-like"/>
    <property type="match status" value="1"/>
</dbReference>
<dbReference type="PROSITE" id="PS50110">
    <property type="entry name" value="RESPONSE_REGULATORY"/>
    <property type="match status" value="1"/>
</dbReference>
<dbReference type="InterPro" id="IPR002078">
    <property type="entry name" value="Sigma_54_int"/>
</dbReference>
<keyword evidence="2" id="KW-0067">ATP-binding</keyword>
<dbReference type="Pfam" id="PF02954">
    <property type="entry name" value="HTH_8"/>
    <property type="match status" value="1"/>
</dbReference>
<dbReference type="InterPro" id="IPR025944">
    <property type="entry name" value="Sigma_54_int_dom_CS"/>
</dbReference>
<dbReference type="OrthoDB" id="9771372at2"/>
<keyword evidence="3" id="KW-0805">Transcription regulation</keyword>
<keyword evidence="6" id="KW-0597">Phosphoprotein</keyword>
<dbReference type="Gene3D" id="3.40.50.2300">
    <property type="match status" value="1"/>
</dbReference>
<dbReference type="PROSITE" id="PS00676">
    <property type="entry name" value="SIGMA54_INTERACT_2"/>
    <property type="match status" value="1"/>
</dbReference>
<evidence type="ECO:0000259" key="7">
    <source>
        <dbReference type="PROSITE" id="PS50045"/>
    </source>
</evidence>
<dbReference type="FunFam" id="3.40.50.300:FF:000006">
    <property type="entry name" value="DNA-binding transcriptional regulator NtrC"/>
    <property type="match status" value="1"/>
</dbReference>
<evidence type="ECO:0000256" key="3">
    <source>
        <dbReference type="ARBA" id="ARBA00023015"/>
    </source>
</evidence>
<proteinExistence type="predicted"/>
<keyword evidence="10" id="KW-1185">Reference proteome</keyword>
<name>A0A429ZHH5_9ENTE</name>
<dbReference type="CDD" id="cd00009">
    <property type="entry name" value="AAA"/>
    <property type="match status" value="1"/>
</dbReference>
<dbReference type="SMART" id="SM00382">
    <property type="entry name" value="AAA"/>
    <property type="match status" value="1"/>
</dbReference>
<evidence type="ECO:0000256" key="5">
    <source>
        <dbReference type="ARBA" id="ARBA00023163"/>
    </source>
</evidence>
<dbReference type="PROSITE" id="PS00675">
    <property type="entry name" value="SIGMA54_INTERACT_1"/>
    <property type="match status" value="1"/>
</dbReference>
<evidence type="ECO:0000259" key="8">
    <source>
        <dbReference type="PROSITE" id="PS50110"/>
    </source>
</evidence>
<comment type="caution">
    <text evidence="9">The sequence shown here is derived from an EMBL/GenBank/DDBJ whole genome shotgun (WGS) entry which is preliminary data.</text>
</comment>
<evidence type="ECO:0000256" key="1">
    <source>
        <dbReference type="ARBA" id="ARBA00022741"/>
    </source>
</evidence>
<gene>
    <name evidence="9" type="ORF">CBF35_11885</name>
</gene>
<keyword evidence="1" id="KW-0547">Nucleotide-binding</keyword>
<feature type="domain" description="Response regulatory" evidence="8">
    <location>
        <begin position="7"/>
        <end position="121"/>
    </location>
</feature>
<evidence type="ECO:0000256" key="4">
    <source>
        <dbReference type="ARBA" id="ARBA00023125"/>
    </source>
</evidence>
<keyword evidence="5" id="KW-0804">Transcription</keyword>
<dbReference type="SUPFAM" id="SSF52540">
    <property type="entry name" value="P-loop containing nucleoside triphosphate hydrolases"/>
    <property type="match status" value="1"/>
</dbReference>
<dbReference type="Pfam" id="PF25601">
    <property type="entry name" value="AAA_lid_14"/>
    <property type="match status" value="1"/>
</dbReference>
<dbReference type="Pfam" id="PF00158">
    <property type="entry name" value="Sigma54_activat"/>
    <property type="match status" value="1"/>
</dbReference>
<evidence type="ECO:0000313" key="10">
    <source>
        <dbReference type="Proteomes" id="UP000287239"/>
    </source>
</evidence>
<organism evidence="9 10">
    <name type="scientific">Vagococcus salmoninarum</name>
    <dbReference type="NCBI Taxonomy" id="2739"/>
    <lineage>
        <taxon>Bacteria</taxon>
        <taxon>Bacillati</taxon>
        <taxon>Bacillota</taxon>
        <taxon>Bacilli</taxon>
        <taxon>Lactobacillales</taxon>
        <taxon>Enterococcaceae</taxon>
        <taxon>Vagococcus</taxon>
    </lineage>
</organism>
<reference evidence="9 10" key="1">
    <citation type="submission" date="2017-05" db="EMBL/GenBank/DDBJ databases">
        <title>Vagococcus spp. assemblies.</title>
        <authorList>
            <person name="Gulvik C.A."/>
        </authorList>
    </citation>
    <scope>NUCLEOTIDE SEQUENCE [LARGE SCALE GENOMIC DNA]</scope>
    <source>
        <strain evidence="9 10">NCFB 2777</strain>
    </source>
</reference>
<dbReference type="GO" id="GO:0006355">
    <property type="term" value="P:regulation of DNA-templated transcription"/>
    <property type="evidence" value="ECO:0007669"/>
    <property type="project" value="InterPro"/>
</dbReference>
<dbReference type="Gene3D" id="3.40.50.300">
    <property type="entry name" value="P-loop containing nucleotide triphosphate hydrolases"/>
    <property type="match status" value="1"/>
</dbReference>
<accession>A0A429ZHH5</accession>
<evidence type="ECO:0000313" key="9">
    <source>
        <dbReference type="EMBL" id="RST93165.1"/>
    </source>
</evidence>
<dbReference type="GO" id="GO:0000160">
    <property type="term" value="P:phosphorelay signal transduction system"/>
    <property type="evidence" value="ECO:0007669"/>
    <property type="project" value="InterPro"/>
</dbReference>
<dbReference type="InterPro" id="IPR011006">
    <property type="entry name" value="CheY-like_superfamily"/>
</dbReference>
<dbReference type="InterPro" id="IPR027417">
    <property type="entry name" value="P-loop_NTPase"/>
</dbReference>
<dbReference type="Pfam" id="PF00072">
    <property type="entry name" value="Response_reg"/>
    <property type="match status" value="1"/>
</dbReference>
<dbReference type="Gene3D" id="1.10.8.60">
    <property type="match status" value="1"/>
</dbReference>
<dbReference type="GeneID" id="98569039"/>
<evidence type="ECO:0000256" key="2">
    <source>
        <dbReference type="ARBA" id="ARBA00022840"/>
    </source>
</evidence>
<dbReference type="InterPro" id="IPR025943">
    <property type="entry name" value="Sigma_54_int_dom_ATP-bd_2"/>
</dbReference>
<dbReference type="InterPro" id="IPR003593">
    <property type="entry name" value="AAA+_ATPase"/>
</dbReference>
<sequence>MINKKLSVLIVDDEEEYQTVLSLILKREGYQTICASSVEQAIDKLSQRQVDVIVSDLIMGEKSGLDLLKMVHRHYPAIEFILITGYGSYATAVEAIKEGAFSYFAKGSDPDELIRELEKLSDLKAIKKDQSLLTEGPLLRSNNRTIQEIFKTLDKISQTDITVLLSGESGVGKEIFARYIHDHSQRSNKRYVSVNCSSLSKNLLESELFGYEKGAFTGADDTYIGRFEYADNGTLFLDEIGEIDLETQVKLLRVLETQVIERVGSKIPIKLNNRLVSATNKDLSNEIKNKHFREDLYYRLNAISIEIPPLRRRREDISMFVDHFVNHFKHKYNKQITGADNQVTLFFNTYDFPGNIRELRNVVERLVVLSESDKLSEKDLPSFDFSLQETNSELSVSTTEYTLKTLRQEVEKKYIIKLLETYNGDLTKVSTHLGITRRHLLNLVKDLAIKY</sequence>
<dbReference type="PANTHER" id="PTHR32071">
    <property type="entry name" value="TRANSCRIPTIONAL REGULATORY PROTEIN"/>
    <property type="match status" value="1"/>
</dbReference>
<dbReference type="PROSITE" id="PS00688">
    <property type="entry name" value="SIGMA54_INTERACT_3"/>
    <property type="match status" value="1"/>
</dbReference>
<evidence type="ECO:0000256" key="6">
    <source>
        <dbReference type="PROSITE-ProRule" id="PRU00169"/>
    </source>
</evidence>
<dbReference type="Proteomes" id="UP000287239">
    <property type="component" value="Unassembled WGS sequence"/>
</dbReference>
<dbReference type="SMART" id="SM00448">
    <property type="entry name" value="REC"/>
    <property type="match status" value="1"/>
</dbReference>
<dbReference type="GO" id="GO:0005524">
    <property type="term" value="F:ATP binding"/>
    <property type="evidence" value="ECO:0007669"/>
    <property type="project" value="UniProtKB-KW"/>
</dbReference>
<dbReference type="Gene3D" id="1.10.10.60">
    <property type="entry name" value="Homeodomain-like"/>
    <property type="match status" value="1"/>
</dbReference>
<dbReference type="AlphaFoldDB" id="A0A429ZHH5"/>
<dbReference type="GO" id="GO:0043565">
    <property type="term" value="F:sequence-specific DNA binding"/>
    <property type="evidence" value="ECO:0007669"/>
    <property type="project" value="InterPro"/>
</dbReference>
<feature type="domain" description="Sigma-54 factor interaction" evidence="7">
    <location>
        <begin position="139"/>
        <end position="368"/>
    </location>
</feature>
<dbReference type="InterPro" id="IPR001789">
    <property type="entry name" value="Sig_transdc_resp-reg_receiver"/>
</dbReference>
<protein>
    <submittedName>
        <fullName evidence="9">Sigma-54-dependent Fis family transcriptional regulator</fullName>
    </submittedName>
</protein>